<name>A0A4C1TCU8_EUMVA</name>
<comment type="caution">
    <text evidence="2">The sequence shown here is derived from an EMBL/GenBank/DDBJ whole genome shotgun (WGS) entry which is preliminary data.</text>
</comment>
<dbReference type="Proteomes" id="UP000299102">
    <property type="component" value="Unassembled WGS sequence"/>
</dbReference>
<proteinExistence type="predicted"/>
<organism evidence="2 3">
    <name type="scientific">Eumeta variegata</name>
    <name type="common">Bagworm moth</name>
    <name type="synonym">Eumeta japonica</name>
    <dbReference type="NCBI Taxonomy" id="151549"/>
    <lineage>
        <taxon>Eukaryota</taxon>
        <taxon>Metazoa</taxon>
        <taxon>Ecdysozoa</taxon>
        <taxon>Arthropoda</taxon>
        <taxon>Hexapoda</taxon>
        <taxon>Insecta</taxon>
        <taxon>Pterygota</taxon>
        <taxon>Neoptera</taxon>
        <taxon>Endopterygota</taxon>
        <taxon>Lepidoptera</taxon>
        <taxon>Glossata</taxon>
        <taxon>Ditrysia</taxon>
        <taxon>Tineoidea</taxon>
        <taxon>Psychidae</taxon>
        <taxon>Oiketicinae</taxon>
        <taxon>Eumeta</taxon>
    </lineage>
</organism>
<evidence type="ECO:0000256" key="1">
    <source>
        <dbReference type="SAM" id="MobiDB-lite"/>
    </source>
</evidence>
<reference evidence="2 3" key="1">
    <citation type="journal article" date="2019" name="Commun. Biol.">
        <title>The bagworm genome reveals a unique fibroin gene that provides high tensile strength.</title>
        <authorList>
            <person name="Kono N."/>
            <person name="Nakamura H."/>
            <person name="Ohtoshi R."/>
            <person name="Tomita M."/>
            <person name="Numata K."/>
            <person name="Arakawa K."/>
        </authorList>
    </citation>
    <scope>NUCLEOTIDE SEQUENCE [LARGE SCALE GENOMIC DNA]</scope>
</reference>
<dbReference type="EMBL" id="BGZK01000045">
    <property type="protein sequence ID" value="GBP11131.1"/>
    <property type="molecule type" value="Genomic_DNA"/>
</dbReference>
<accession>A0A4C1TCU8</accession>
<evidence type="ECO:0000313" key="2">
    <source>
        <dbReference type="EMBL" id="GBP11131.1"/>
    </source>
</evidence>
<evidence type="ECO:0000313" key="3">
    <source>
        <dbReference type="Proteomes" id="UP000299102"/>
    </source>
</evidence>
<sequence length="72" mass="8413">MATRQRYNLDLLPKRRYIERTVKESDIQIKSETGSFCSPSPSSSVVDGQKWDRDRERDRSKLSEAPELELRA</sequence>
<keyword evidence="3" id="KW-1185">Reference proteome</keyword>
<dbReference type="AlphaFoldDB" id="A0A4C1TCU8"/>
<feature type="compositionally biased region" description="Basic and acidic residues" evidence="1">
    <location>
        <begin position="49"/>
        <end position="72"/>
    </location>
</feature>
<feature type="region of interest" description="Disordered" evidence="1">
    <location>
        <begin position="30"/>
        <end position="72"/>
    </location>
</feature>
<protein>
    <submittedName>
        <fullName evidence="2">Uncharacterized protein</fullName>
    </submittedName>
</protein>
<gene>
    <name evidence="2" type="ORF">EVAR_5973_1</name>
</gene>